<keyword evidence="3" id="KW-1185">Reference proteome</keyword>
<evidence type="ECO:0000256" key="1">
    <source>
        <dbReference type="SAM" id="MobiDB-lite"/>
    </source>
</evidence>
<dbReference type="AlphaFoldDB" id="A0A7I8L0E0"/>
<gene>
    <name evidence="2" type="ORF">SI8410_09013403</name>
</gene>
<accession>A0A7I8L0E0</accession>
<dbReference type="Proteomes" id="UP000663760">
    <property type="component" value="Chromosome 9"/>
</dbReference>
<organism evidence="2 3">
    <name type="scientific">Spirodela intermedia</name>
    <name type="common">Intermediate duckweed</name>
    <dbReference type="NCBI Taxonomy" id="51605"/>
    <lineage>
        <taxon>Eukaryota</taxon>
        <taxon>Viridiplantae</taxon>
        <taxon>Streptophyta</taxon>
        <taxon>Embryophyta</taxon>
        <taxon>Tracheophyta</taxon>
        <taxon>Spermatophyta</taxon>
        <taxon>Magnoliopsida</taxon>
        <taxon>Liliopsida</taxon>
        <taxon>Araceae</taxon>
        <taxon>Lemnoideae</taxon>
        <taxon>Spirodela</taxon>
    </lineage>
</organism>
<feature type="region of interest" description="Disordered" evidence="1">
    <location>
        <begin position="11"/>
        <end position="45"/>
    </location>
</feature>
<reference evidence="2" key="1">
    <citation type="submission" date="2020-02" db="EMBL/GenBank/DDBJ databases">
        <authorList>
            <person name="Scholz U."/>
            <person name="Mascher M."/>
            <person name="Fiebig A."/>
        </authorList>
    </citation>
    <scope>NUCLEOTIDE SEQUENCE</scope>
</reference>
<evidence type="ECO:0000313" key="3">
    <source>
        <dbReference type="Proteomes" id="UP000663760"/>
    </source>
</evidence>
<proteinExistence type="predicted"/>
<sequence>MDSREVAQYLVSPAEAGSSHSRSVFSRASASGESDRTEKRLSMSGSLLEEKGMELATERGRKAALDEVLVKCRFILVPGRRSFSRKKTATLRLSTLGQRSPSSSSSSLYLRSHLCAPRLHWYAPIFSSRH</sequence>
<protein>
    <submittedName>
        <fullName evidence="2">Uncharacterized protein</fullName>
    </submittedName>
</protein>
<name>A0A7I8L0E0_SPIIN</name>
<evidence type="ECO:0000313" key="2">
    <source>
        <dbReference type="EMBL" id="CAA7402725.1"/>
    </source>
</evidence>
<dbReference type="EMBL" id="LR746272">
    <property type="protein sequence ID" value="CAA7402725.1"/>
    <property type="molecule type" value="Genomic_DNA"/>
</dbReference>
<feature type="compositionally biased region" description="Low complexity" evidence="1">
    <location>
        <begin position="18"/>
        <end position="31"/>
    </location>
</feature>